<feature type="transmembrane region" description="Helical" evidence="1">
    <location>
        <begin position="70"/>
        <end position="94"/>
    </location>
</feature>
<keyword evidence="3" id="KW-1185">Reference proteome</keyword>
<evidence type="ECO:0000313" key="3">
    <source>
        <dbReference type="Proteomes" id="UP000053660"/>
    </source>
</evidence>
<feature type="transmembrane region" description="Helical" evidence="1">
    <location>
        <begin position="34"/>
        <end position="58"/>
    </location>
</feature>
<dbReference type="EMBL" id="KN550456">
    <property type="protein sequence ID" value="KHJ94124.1"/>
    <property type="molecule type" value="Genomic_DNA"/>
</dbReference>
<evidence type="ECO:0000256" key="1">
    <source>
        <dbReference type="SAM" id="Phobius"/>
    </source>
</evidence>
<reference evidence="2 3" key="1">
    <citation type="submission" date="2014-03" db="EMBL/GenBank/DDBJ databases">
        <title>Draft genome of the hookworm Oesophagostomum dentatum.</title>
        <authorList>
            <person name="Mitreva M."/>
        </authorList>
    </citation>
    <scope>NUCLEOTIDE SEQUENCE [LARGE SCALE GENOMIC DNA]</scope>
    <source>
        <strain evidence="2 3">OD-Hann</strain>
    </source>
</reference>
<keyword evidence="1" id="KW-1133">Transmembrane helix</keyword>
<keyword evidence="1" id="KW-0812">Transmembrane</keyword>
<organism evidence="2 3">
    <name type="scientific">Oesophagostomum dentatum</name>
    <name type="common">Nodular worm</name>
    <dbReference type="NCBI Taxonomy" id="61180"/>
    <lineage>
        <taxon>Eukaryota</taxon>
        <taxon>Metazoa</taxon>
        <taxon>Ecdysozoa</taxon>
        <taxon>Nematoda</taxon>
        <taxon>Chromadorea</taxon>
        <taxon>Rhabditida</taxon>
        <taxon>Rhabditina</taxon>
        <taxon>Rhabditomorpha</taxon>
        <taxon>Strongyloidea</taxon>
        <taxon>Strongylidae</taxon>
        <taxon>Oesophagostomum</taxon>
    </lineage>
</organism>
<keyword evidence="1" id="KW-0472">Membrane</keyword>
<feature type="non-terminal residue" evidence="2">
    <location>
        <position position="1"/>
    </location>
</feature>
<protein>
    <submittedName>
        <fullName evidence="2">Uncharacterized protein</fullName>
    </submittedName>
</protein>
<proteinExistence type="predicted"/>
<dbReference type="Proteomes" id="UP000053660">
    <property type="component" value="Unassembled WGS sequence"/>
</dbReference>
<accession>A0A0B1TA78</accession>
<evidence type="ECO:0000313" key="2">
    <source>
        <dbReference type="EMBL" id="KHJ94124.1"/>
    </source>
</evidence>
<dbReference type="AlphaFoldDB" id="A0A0B1TA78"/>
<name>A0A0B1TA78_OESDE</name>
<gene>
    <name evidence="2" type="ORF">OESDEN_05952</name>
</gene>
<sequence length="169" mass="19336">LTTNKKTSFSVLYEAVKSIYSVVQLTVFDVNYPYLFDLLLTVILAPTMFFNILLFIYGLKMVTHKRKKGFVIFVFGFHFIVVVPYFISGIYLYISANVSGATKLNKEVNDIFKESQEVLSAKTERLSSVVNYAASEVSFNDRSLCYKRKCKEAKLVMQVYLSTCSVYTL</sequence>